<name>B6FYP4_PEPHT</name>
<keyword evidence="1" id="KW-1133">Transmembrane helix</keyword>
<dbReference type="OrthoDB" id="9965070at2"/>
<dbReference type="STRING" id="500633.CLOHIR_00997"/>
<accession>B6FYP4</accession>
<dbReference type="HOGENOM" id="CLU_1831663_0_0_9"/>
<feature type="transmembrane region" description="Helical" evidence="1">
    <location>
        <begin position="60"/>
        <end position="77"/>
    </location>
</feature>
<dbReference type="AlphaFoldDB" id="B6FYP4"/>
<comment type="caution">
    <text evidence="2">The sequence shown here is derived from an EMBL/GenBank/DDBJ whole genome shotgun (WGS) entry which is preliminary data.</text>
</comment>
<reference evidence="2 3" key="2">
    <citation type="submission" date="2008-10" db="EMBL/GenBank/DDBJ databases">
        <title>Draft genome sequence of Clostridium hiranonis (DSM 13275).</title>
        <authorList>
            <person name="Sudarsanam P."/>
            <person name="Ley R."/>
            <person name="Guruge J."/>
            <person name="Turnbaugh P.J."/>
            <person name="Mahowald M."/>
            <person name="Liep D."/>
            <person name="Gordon J."/>
        </authorList>
    </citation>
    <scope>NUCLEOTIDE SEQUENCE [LARGE SCALE GENOMIC DNA]</scope>
    <source>
        <strain evidence="2 3">DSM 13275</strain>
    </source>
</reference>
<feature type="transmembrane region" description="Helical" evidence="1">
    <location>
        <begin position="83"/>
        <end position="101"/>
    </location>
</feature>
<evidence type="ECO:0000256" key="1">
    <source>
        <dbReference type="SAM" id="Phobius"/>
    </source>
</evidence>
<dbReference type="Proteomes" id="UP000003178">
    <property type="component" value="Unassembled WGS sequence"/>
</dbReference>
<dbReference type="RefSeq" id="WP_006439915.1">
    <property type="nucleotide sequence ID" value="NZ_DS995356.1"/>
</dbReference>
<protein>
    <submittedName>
        <fullName evidence="2">Uncharacterized protein</fullName>
    </submittedName>
</protein>
<evidence type="ECO:0000313" key="2">
    <source>
        <dbReference type="EMBL" id="EEA85400.1"/>
    </source>
</evidence>
<reference evidence="2 3" key="1">
    <citation type="submission" date="2008-09" db="EMBL/GenBank/DDBJ databases">
        <authorList>
            <person name="Fulton L."/>
            <person name="Clifton S."/>
            <person name="Fulton B."/>
            <person name="Xu J."/>
            <person name="Minx P."/>
            <person name="Pepin K.H."/>
            <person name="Johnson M."/>
            <person name="Thiruvilangam P."/>
            <person name="Bhonagiri V."/>
            <person name="Nash W.E."/>
            <person name="Mardis E.R."/>
            <person name="Wilson R.K."/>
        </authorList>
    </citation>
    <scope>NUCLEOTIDE SEQUENCE [LARGE SCALE GENOMIC DNA]</scope>
    <source>
        <strain evidence="2 3">DSM 13275</strain>
    </source>
</reference>
<feature type="transmembrane region" description="Helical" evidence="1">
    <location>
        <begin position="121"/>
        <end position="138"/>
    </location>
</feature>
<evidence type="ECO:0000313" key="3">
    <source>
        <dbReference type="Proteomes" id="UP000003178"/>
    </source>
</evidence>
<dbReference type="EMBL" id="ABWP01000044">
    <property type="protein sequence ID" value="EEA85400.1"/>
    <property type="molecule type" value="Genomic_DNA"/>
</dbReference>
<keyword evidence="3" id="KW-1185">Reference proteome</keyword>
<sequence length="140" mass="16032">MAKKVIMKEAGQCSKCGRNIKNVNRKFDVPAPNGLKLNCCSKQCHDDMTEYYKGFKKQRIALYAEVAFGLAGIIAMLLQNDALAQICIMIDSILFLAFPYATFNPKSRTCYDETKRQSRSIALSLLLFIAIWYYFFVFKK</sequence>
<keyword evidence="1" id="KW-0472">Membrane</keyword>
<organism evidence="2 3">
    <name type="scientific">Peptacetobacter hiranonis (strain DSM 13275 / JCM 10541 / KCTC 15199 / TO-931)</name>
    <name type="common">Clostridium hiranonis</name>
    <dbReference type="NCBI Taxonomy" id="500633"/>
    <lineage>
        <taxon>Bacteria</taxon>
        <taxon>Bacillati</taxon>
        <taxon>Bacillota</taxon>
        <taxon>Clostridia</taxon>
        <taxon>Peptostreptococcales</taxon>
        <taxon>Peptostreptococcaceae</taxon>
        <taxon>Peptacetobacter</taxon>
    </lineage>
</organism>
<keyword evidence="1" id="KW-0812">Transmembrane</keyword>
<proteinExistence type="predicted"/>
<gene>
    <name evidence="2" type="ORF">CLOHIR_00997</name>
</gene>